<reference evidence="1 2" key="1">
    <citation type="journal article" date="2002" name="Nature">
        <title>Genome sequence and comparative analysis of the model rodent malaria parasite Plasmodium yoelii yoelii.</title>
        <authorList>
            <person name="Carlton J.M."/>
            <person name="Angiuoli S.V."/>
            <person name="Suh B.B."/>
            <person name="Kooij T.W."/>
            <person name="Pertea M."/>
            <person name="Silva J.C."/>
            <person name="Ermolaeva M.D."/>
            <person name="Allen J.E."/>
            <person name="Selengut J.D."/>
            <person name="Koo H.L."/>
            <person name="Peterson J.D."/>
            <person name="Pop M."/>
            <person name="Kosack D.S."/>
            <person name="Shumway M.F."/>
            <person name="Bidwell S.L."/>
            <person name="Shallom S.J."/>
            <person name="van Aken S.E."/>
            <person name="Riedmuller S.B."/>
            <person name="Feldblyum T.V."/>
            <person name="Cho J.K."/>
            <person name="Quackenbush J."/>
            <person name="Sedegah M."/>
            <person name="Shoaibi A."/>
            <person name="Cummings L.M."/>
            <person name="Florens L."/>
            <person name="Yates J.R."/>
            <person name="Raine J.D."/>
            <person name="Sinden R.E."/>
            <person name="Harris M.A."/>
            <person name="Cunningham D.A."/>
            <person name="Preiser P.R."/>
            <person name="Bergman L.W."/>
            <person name="Vaidya A.B."/>
            <person name="van Lin L.H."/>
            <person name="Janse C.J."/>
            <person name="Waters A.P."/>
            <person name="Smith H.O."/>
            <person name="White O.R."/>
            <person name="Salzberg S.L."/>
            <person name="Venter J.C."/>
            <person name="Fraser C.M."/>
            <person name="Hoffman S.L."/>
            <person name="Gardner M.J."/>
            <person name="Carucci D.J."/>
        </authorList>
    </citation>
    <scope>NUCLEOTIDE SEQUENCE [LARGE SCALE GENOMIC DNA]</scope>
    <source>
        <strain evidence="1 2">17XNL</strain>
    </source>
</reference>
<dbReference type="Proteomes" id="UP000008553">
    <property type="component" value="Unassembled WGS sequence"/>
</dbReference>
<keyword evidence="2" id="KW-1185">Reference proteome</keyword>
<dbReference type="InParanoid" id="Q7R829"/>
<dbReference type="EMBL" id="AABL01002700">
    <property type="protein sequence ID" value="EAA19820.1"/>
    <property type="molecule type" value="Genomic_DNA"/>
</dbReference>
<protein>
    <submittedName>
        <fullName evidence="1">Uncharacterized protein</fullName>
    </submittedName>
</protein>
<evidence type="ECO:0000313" key="1">
    <source>
        <dbReference type="EMBL" id="EAA19820.1"/>
    </source>
</evidence>
<dbReference type="AlphaFoldDB" id="Q7R829"/>
<comment type="caution">
    <text evidence="1">The sequence shown here is derived from an EMBL/GenBank/DDBJ whole genome shotgun (WGS) entry which is preliminary data.</text>
</comment>
<dbReference type="PaxDb" id="73239-Q7R829"/>
<proteinExistence type="predicted"/>
<organism evidence="1 2">
    <name type="scientific">Plasmodium yoelii yoelii</name>
    <dbReference type="NCBI Taxonomy" id="73239"/>
    <lineage>
        <taxon>Eukaryota</taxon>
        <taxon>Sar</taxon>
        <taxon>Alveolata</taxon>
        <taxon>Apicomplexa</taxon>
        <taxon>Aconoidasida</taxon>
        <taxon>Haemosporida</taxon>
        <taxon>Plasmodiidae</taxon>
        <taxon>Plasmodium</taxon>
        <taxon>Plasmodium (Vinckeia)</taxon>
    </lineage>
</organism>
<name>Q7R829_PLAYO</name>
<gene>
    <name evidence="1" type="ORF">PY07394</name>
</gene>
<accession>Q7R829</accession>
<sequence length="54" mass="6495">MDDDFARALNKFNSNRIFNKNNIIKNVNKIPEQNKKKTQLVLNKLKEDLDPFRY</sequence>
<evidence type="ECO:0000313" key="2">
    <source>
        <dbReference type="Proteomes" id="UP000008553"/>
    </source>
</evidence>